<dbReference type="RefSeq" id="WP_057943327.1">
    <property type="nucleotide sequence ID" value="NZ_CP011131.1"/>
</dbReference>
<dbReference type="EMBL" id="CP093547">
    <property type="protein sequence ID" value="UNP27632.1"/>
    <property type="molecule type" value="Genomic_DNA"/>
</dbReference>
<evidence type="ECO:0000313" key="1">
    <source>
        <dbReference type="EMBL" id="UNP27632.1"/>
    </source>
</evidence>
<organism evidence="1 2">
    <name type="scientific">Lysobacter gummosus</name>
    <dbReference type="NCBI Taxonomy" id="262324"/>
    <lineage>
        <taxon>Bacteria</taxon>
        <taxon>Pseudomonadati</taxon>
        <taxon>Pseudomonadota</taxon>
        <taxon>Gammaproteobacteria</taxon>
        <taxon>Lysobacterales</taxon>
        <taxon>Lysobacteraceae</taxon>
        <taxon>Lysobacter</taxon>
    </lineage>
</organism>
<name>A0ABY3X4Y8_9GAMM</name>
<dbReference type="Proteomes" id="UP000829194">
    <property type="component" value="Chromosome"/>
</dbReference>
<reference evidence="1 2" key="1">
    <citation type="submission" date="2022-03" db="EMBL/GenBank/DDBJ databases">
        <title>Complete genome sequence of Lysobacter capsici VKM B-2533 and Lysobacter gummosus 10.1.1, promising sources of lytic agents.</title>
        <authorList>
            <person name="Tarlachkov S.V."/>
            <person name="Kudryakova I.V."/>
            <person name="Afoshin A.S."/>
            <person name="Leontyevskaya E.A."/>
            <person name="Leontyevskaya N.V."/>
        </authorList>
    </citation>
    <scope>NUCLEOTIDE SEQUENCE [LARGE SCALE GENOMIC DNA]</scope>
    <source>
        <strain evidence="1 2">10.1.1</strain>
    </source>
</reference>
<sequence length="375" mass="40725">MRKILGPALAVVLLAGVVIGIVLSFSGKRDSDRAAAAADQAQAAAANRITVRVLTGSEKLEFLRDPELAQALLADNIVLDVQKAGSREIATRPDLKTFDAAYPAGAAAARKIAAATGSRRVFNSYYTPMTVASWKPLLPTLEANGIVGKKGNAYFIVDMRKLVALMEQGTRWKDLQPNPNYSVSKSVLITSTDVRTSNSAAMYLALASYLANGDDVVANEAGADQVADRLVHLFSKQGYQESSSSGPFEDYVTMKMGKSPLVMIYEQQFLEYAFKHKSVDPDMVLLYPQPTVLTKHTIVALNDKGARFAEAFERNPKVQAIAARYGLRGPDNAALFDDAKARGIEVPQSLVDVVDPPTYDILERMISRIETKLGH</sequence>
<keyword evidence="2" id="KW-1185">Reference proteome</keyword>
<accession>A0ABY3X4Y8</accession>
<proteinExistence type="predicted"/>
<evidence type="ECO:0008006" key="3">
    <source>
        <dbReference type="Google" id="ProtNLM"/>
    </source>
</evidence>
<gene>
    <name evidence="1" type="ORF">MOV92_13975</name>
</gene>
<protein>
    <recommendedName>
        <fullName evidence="3">Bacterial extracellular solute-binding family protein</fullName>
    </recommendedName>
</protein>
<evidence type="ECO:0000313" key="2">
    <source>
        <dbReference type="Proteomes" id="UP000829194"/>
    </source>
</evidence>